<dbReference type="AlphaFoldDB" id="A0A1Y2AKQ8"/>
<reference evidence="6 7" key="1">
    <citation type="submission" date="2016-08" db="EMBL/GenBank/DDBJ databases">
        <title>A Parts List for Fungal Cellulosomes Revealed by Comparative Genomics.</title>
        <authorList>
            <consortium name="DOE Joint Genome Institute"/>
            <person name="Haitjema C.H."/>
            <person name="Gilmore S.P."/>
            <person name="Henske J.K."/>
            <person name="Solomon K.V."/>
            <person name="De Groot R."/>
            <person name="Kuo A."/>
            <person name="Mondo S.J."/>
            <person name="Salamov A.A."/>
            <person name="Labutti K."/>
            <person name="Zhao Z."/>
            <person name="Chiniquy J."/>
            <person name="Barry K."/>
            <person name="Brewer H.M."/>
            <person name="Purvine S.O."/>
            <person name="Wright A.T."/>
            <person name="Boxma B."/>
            <person name="Van Alen T."/>
            <person name="Hackstein J.H."/>
            <person name="Baker S.E."/>
            <person name="Grigoriev I.V."/>
            <person name="O'Malley M.A."/>
        </authorList>
    </citation>
    <scope>NUCLEOTIDE SEQUENCE [LARGE SCALE GENOMIC DNA]</scope>
    <source>
        <strain evidence="6 7">G1</strain>
    </source>
</reference>
<dbReference type="Gene3D" id="3.30.420.40">
    <property type="match status" value="2"/>
</dbReference>
<evidence type="ECO:0000256" key="5">
    <source>
        <dbReference type="RuleBase" id="RU003322"/>
    </source>
</evidence>
<dbReference type="InterPro" id="IPR029048">
    <property type="entry name" value="HSP70_C_sf"/>
</dbReference>
<dbReference type="PANTHER" id="PTHR19375">
    <property type="entry name" value="HEAT SHOCK PROTEIN 70KDA"/>
    <property type="match status" value="1"/>
</dbReference>
<evidence type="ECO:0000313" key="6">
    <source>
        <dbReference type="EMBL" id="ORY23149.1"/>
    </source>
</evidence>
<evidence type="ECO:0000256" key="2">
    <source>
        <dbReference type="ARBA" id="ARBA00022741"/>
    </source>
</evidence>
<dbReference type="PRINTS" id="PR00301">
    <property type="entry name" value="HEATSHOCK70"/>
</dbReference>
<keyword evidence="3 5" id="KW-0067">ATP-binding</keyword>
<evidence type="ECO:0000256" key="1">
    <source>
        <dbReference type="ARBA" id="ARBA00007381"/>
    </source>
</evidence>
<dbReference type="SUPFAM" id="SSF53067">
    <property type="entry name" value="Actin-like ATPase domain"/>
    <property type="match status" value="2"/>
</dbReference>
<dbReference type="CDD" id="cd24028">
    <property type="entry name" value="ASKHA_NBD_HSP70_HSPA1-like"/>
    <property type="match status" value="1"/>
</dbReference>
<keyword evidence="4" id="KW-0143">Chaperone</keyword>
<dbReference type="FunFam" id="3.90.640.10:FF:000010">
    <property type="entry name" value="heat shock 70 kDa protein 14"/>
    <property type="match status" value="1"/>
</dbReference>
<dbReference type="SUPFAM" id="SSF100934">
    <property type="entry name" value="Heat shock protein 70kD (HSP70), C-terminal subdomain"/>
    <property type="match status" value="1"/>
</dbReference>
<accession>A0A1Y2AKQ8</accession>
<dbReference type="InterPro" id="IPR043129">
    <property type="entry name" value="ATPase_NBD"/>
</dbReference>
<dbReference type="PROSITE" id="PS01036">
    <property type="entry name" value="HSP70_3"/>
    <property type="match status" value="1"/>
</dbReference>
<evidence type="ECO:0000256" key="4">
    <source>
        <dbReference type="ARBA" id="ARBA00023186"/>
    </source>
</evidence>
<dbReference type="STRING" id="1754190.A0A1Y2AKQ8"/>
<keyword evidence="7" id="KW-1185">Reference proteome</keyword>
<sequence length="617" mass="70450">MTKKSNIIIGIDFGTTNSCVSVYKDGKFIVTPNDYNNTITPSYVTFTENCRLIGDEAKLNSIVYFENTVFDIKRLLGRSFNQIKSYTKLWPFTVISKSGKPYIKVKYKDEIKELSPEEIAAMIIGKLKEHVEEYIDQEVSDAVITVPAYFCDAQRQAVKDAGTIAGLNVRRIINEPTAAAIAYGFKNKYNIEKNVLVFDLGGGTLDVSILAIHDDTFDVKAIAGDPDLGGSDFDNRITMYCIQEFKKRYKNNCNTDITKNKKAIRRLKEKSEHVKQLLSSSDKVTLSIESLHEDINFEMVISKTNFESMNENLFSRILVPVEKAIKDSGLSKWDINDIILVGGSTRIPRIYEIISEYFDGIKIHKNINPDEAVGLGAGIYAHSLEENTNTEHKEKKNQNIVVWEQQPLSLGTETRGGIMTTLIKRCTRIPTRVTKAFSTATDNQESVLIKVFEGERELTMYNNLLGYLELDNIQKAKRYTPKINVTFDIDENGILNVSAVEESTGLSKKITIVNEQNRLSEEEKKRMIDDFEKYKEEDRQEKERIYLLNNLESYIYYVQDSIKNKQYSSMASQKNIDKLREYIVTTIQWISDNNSASKEDIMNKRDIIEQMAITILN</sequence>
<dbReference type="OrthoDB" id="2401965at2759"/>
<evidence type="ECO:0000256" key="3">
    <source>
        <dbReference type="ARBA" id="ARBA00022840"/>
    </source>
</evidence>
<dbReference type="EMBL" id="MCOG01000237">
    <property type="protein sequence ID" value="ORY23149.1"/>
    <property type="molecule type" value="Genomic_DNA"/>
</dbReference>
<organism evidence="6 7">
    <name type="scientific">Neocallimastix californiae</name>
    <dbReference type="NCBI Taxonomy" id="1754190"/>
    <lineage>
        <taxon>Eukaryota</taxon>
        <taxon>Fungi</taxon>
        <taxon>Fungi incertae sedis</taxon>
        <taxon>Chytridiomycota</taxon>
        <taxon>Chytridiomycota incertae sedis</taxon>
        <taxon>Neocallimastigomycetes</taxon>
        <taxon>Neocallimastigales</taxon>
        <taxon>Neocallimastigaceae</taxon>
        <taxon>Neocallimastix</taxon>
    </lineage>
</organism>
<comment type="caution">
    <text evidence="6">The sequence shown here is derived from an EMBL/GenBank/DDBJ whole genome shotgun (WGS) entry which is preliminary data.</text>
</comment>
<dbReference type="InterPro" id="IPR018181">
    <property type="entry name" value="Heat_shock_70_CS"/>
</dbReference>
<evidence type="ECO:0000313" key="7">
    <source>
        <dbReference type="Proteomes" id="UP000193920"/>
    </source>
</evidence>
<protein>
    <submittedName>
        <fullName evidence="6">Heat shock protein ssa2</fullName>
    </submittedName>
</protein>
<dbReference type="GO" id="GO:0140662">
    <property type="term" value="F:ATP-dependent protein folding chaperone"/>
    <property type="evidence" value="ECO:0007669"/>
    <property type="project" value="InterPro"/>
</dbReference>
<proteinExistence type="inferred from homology"/>
<dbReference type="Proteomes" id="UP000193920">
    <property type="component" value="Unassembled WGS sequence"/>
</dbReference>
<dbReference type="InterPro" id="IPR013126">
    <property type="entry name" value="Hsp_70_fam"/>
</dbReference>
<dbReference type="Gene3D" id="3.30.30.30">
    <property type="match status" value="1"/>
</dbReference>
<gene>
    <name evidence="6" type="ORF">LY90DRAFT_662377</name>
</gene>
<dbReference type="FunFam" id="2.60.34.10:FF:000012">
    <property type="entry name" value="Heat shock 70 kDa protein"/>
    <property type="match status" value="1"/>
</dbReference>
<dbReference type="PROSITE" id="PS00329">
    <property type="entry name" value="HSP70_2"/>
    <property type="match status" value="1"/>
</dbReference>
<dbReference type="SUPFAM" id="SSF100920">
    <property type="entry name" value="Heat shock protein 70kD (HSP70), peptide-binding domain"/>
    <property type="match status" value="1"/>
</dbReference>
<dbReference type="Gene3D" id="1.20.1270.10">
    <property type="match status" value="1"/>
</dbReference>
<dbReference type="FunFam" id="3.30.30.30:FF:000001">
    <property type="entry name" value="heat shock 70 kDa protein-like"/>
    <property type="match status" value="1"/>
</dbReference>
<keyword evidence="6" id="KW-0346">Stress response</keyword>
<dbReference type="InterPro" id="IPR029047">
    <property type="entry name" value="HSP70_peptide-bd_sf"/>
</dbReference>
<name>A0A1Y2AKQ8_9FUNG</name>
<comment type="similarity">
    <text evidence="1 5">Belongs to the heat shock protein 70 family.</text>
</comment>
<dbReference type="Pfam" id="PF00012">
    <property type="entry name" value="HSP70"/>
    <property type="match status" value="1"/>
</dbReference>
<dbReference type="Gene3D" id="3.90.640.10">
    <property type="entry name" value="Actin, Chain A, domain 4"/>
    <property type="match status" value="1"/>
</dbReference>
<dbReference type="GO" id="GO:0005524">
    <property type="term" value="F:ATP binding"/>
    <property type="evidence" value="ECO:0007669"/>
    <property type="project" value="UniProtKB-KW"/>
</dbReference>
<keyword evidence="2 5" id="KW-0547">Nucleotide-binding</keyword>
<dbReference type="Gene3D" id="2.60.34.10">
    <property type="entry name" value="Substrate Binding Domain Of DNAk, Chain A, domain 1"/>
    <property type="match status" value="1"/>
</dbReference>